<reference evidence="2 3" key="1">
    <citation type="journal article" date="2018" name="Mol. Plant">
        <title>The genome of Artemisia annua provides insight into the evolution of Asteraceae family and artemisinin biosynthesis.</title>
        <authorList>
            <person name="Shen Q."/>
            <person name="Zhang L."/>
            <person name="Liao Z."/>
            <person name="Wang S."/>
            <person name="Yan T."/>
            <person name="Shi P."/>
            <person name="Liu M."/>
            <person name="Fu X."/>
            <person name="Pan Q."/>
            <person name="Wang Y."/>
            <person name="Lv Z."/>
            <person name="Lu X."/>
            <person name="Zhang F."/>
            <person name="Jiang W."/>
            <person name="Ma Y."/>
            <person name="Chen M."/>
            <person name="Hao X."/>
            <person name="Li L."/>
            <person name="Tang Y."/>
            <person name="Lv G."/>
            <person name="Zhou Y."/>
            <person name="Sun X."/>
            <person name="Brodelius P.E."/>
            <person name="Rose J.K.C."/>
            <person name="Tang K."/>
        </authorList>
    </citation>
    <scope>NUCLEOTIDE SEQUENCE [LARGE SCALE GENOMIC DNA]</scope>
    <source>
        <strain evidence="3">cv. Huhao1</strain>
        <tissue evidence="2">Leaf</tissue>
    </source>
</reference>
<protein>
    <submittedName>
        <fullName evidence="2">PGG domain-containing protein</fullName>
    </submittedName>
</protein>
<accession>A0A2U1L334</accession>
<dbReference type="EMBL" id="PKPP01011838">
    <property type="protein sequence ID" value="PWA43422.1"/>
    <property type="molecule type" value="Genomic_DNA"/>
</dbReference>
<name>A0A2U1L334_ARTAN</name>
<dbReference type="AlphaFoldDB" id="A0A2U1L334"/>
<evidence type="ECO:0000313" key="2">
    <source>
        <dbReference type="EMBL" id="PWA43422.1"/>
    </source>
</evidence>
<keyword evidence="1" id="KW-0812">Transmembrane</keyword>
<keyword evidence="1" id="KW-1133">Transmembrane helix</keyword>
<organism evidence="2 3">
    <name type="scientific">Artemisia annua</name>
    <name type="common">Sweet wormwood</name>
    <dbReference type="NCBI Taxonomy" id="35608"/>
    <lineage>
        <taxon>Eukaryota</taxon>
        <taxon>Viridiplantae</taxon>
        <taxon>Streptophyta</taxon>
        <taxon>Embryophyta</taxon>
        <taxon>Tracheophyta</taxon>
        <taxon>Spermatophyta</taxon>
        <taxon>Magnoliopsida</taxon>
        <taxon>eudicotyledons</taxon>
        <taxon>Gunneridae</taxon>
        <taxon>Pentapetalae</taxon>
        <taxon>asterids</taxon>
        <taxon>campanulids</taxon>
        <taxon>Asterales</taxon>
        <taxon>Asteraceae</taxon>
        <taxon>Asteroideae</taxon>
        <taxon>Anthemideae</taxon>
        <taxon>Artemisiinae</taxon>
        <taxon>Artemisia</taxon>
    </lineage>
</organism>
<evidence type="ECO:0000313" key="3">
    <source>
        <dbReference type="Proteomes" id="UP000245207"/>
    </source>
</evidence>
<keyword evidence="1" id="KW-0472">Membrane</keyword>
<evidence type="ECO:0000256" key="1">
    <source>
        <dbReference type="SAM" id="Phobius"/>
    </source>
</evidence>
<feature type="transmembrane region" description="Helical" evidence="1">
    <location>
        <begin position="36"/>
        <end position="57"/>
    </location>
</feature>
<comment type="caution">
    <text evidence="2">The sequence shown here is derived from an EMBL/GenBank/DDBJ whole genome shotgun (WGS) entry which is preliminary data.</text>
</comment>
<keyword evidence="3" id="KW-1185">Reference proteome</keyword>
<dbReference type="Proteomes" id="UP000245207">
    <property type="component" value="Unassembled WGS sequence"/>
</dbReference>
<dbReference type="STRING" id="35608.A0A2U1L334"/>
<sequence>MVPHVVVERDFPPPSTKTKLLHSSFVDKWISTKEQVLDVVDTIATLFAVVFMVATYLQSLEMMASHDGYVDATSIWIMLICLLACGVIALIHTIFFLVWVVMKLSKPKMADIEKTRNHIVAEEV</sequence>
<gene>
    <name evidence="2" type="ORF">CTI12_AA535810</name>
</gene>
<feature type="transmembrane region" description="Helical" evidence="1">
    <location>
        <begin position="77"/>
        <end position="101"/>
    </location>
</feature>
<proteinExistence type="predicted"/>